<feature type="region of interest" description="Disordered" evidence="1">
    <location>
        <begin position="138"/>
        <end position="184"/>
    </location>
</feature>
<reference evidence="2" key="1">
    <citation type="submission" date="2014-12" db="EMBL/GenBank/DDBJ databases">
        <title>Insight into the proteome of Arion vulgaris.</title>
        <authorList>
            <person name="Aradska J."/>
            <person name="Bulat T."/>
            <person name="Smidak R."/>
            <person name="Sarate P."/>
            <person name="Gangsoo J."/>
            <person name="Sialana F."/>
            <person name="Bilban M."/>
            <person name="Lubec G."/>
        </authorList>
    </citation>
    <scope>NUCLEOTIDE SEQUENCE</scope>
    <source>
        <tissue evidence="2">Skin</tissue>
    </source>
</reference>
<dbReference type="EMBL" id="HACG01008763">
    <property type="protein sequence ID" value="CEK55628.1"/>
    <property type="molecule type" value="Transcribed_RNA"/>
</dbReference>
<feature type="compositionally biased region" description="Basic residues" evidence="1">
    <location>
        <begin position="161"/>
        <end position="173"/>
    </location>
</feature>
<accession>A0A0B6YHC0</accession>
<feature type="region of interest" description="Disordered" evidence="1">
    <location>
        <begin position="1"/>
        <end position="20"/>
    </location>
</feature>
<proteinExistence type="predicted"/>
<feature type="compositionally biased region" description="Polar residues" evidence="1">
    <location>
        <begin position="1"/>
        <end position="11"/>
    </location>
</feature>
<evidence type="ECO:0000313" key="2">
    <source>
        <dbReference type="EMBL" id="CEK55628.1"/>
    </source>
</evidence>
<organism evidence="2">
    <name type="scientific">Arion vulgaris</name>
    <dbReference type="NCBI Taxonomy" id="1028688"/>
    <lineage>
        <taxon>Eukaryota</taxon>
        <taxon>Metazoa</taxon>
        <taxon>Spiralia</taxon>
        <taxon>Lophotrochozoa</taxon>
        <taxon>Mollusca</taxon>
        <taxon>Gastropoda</taxon>
        <taxon>Heterobranchia</taxon>
        <taxon>Euthyneura</taxon>
        <taxon>Panpulmonata</taxon>
        <taxon>Eupulmonata</taxon>
        <taxon>Stylommatophora</taxon>
        <taxon>Helicina</taxon>
        <taxon>Arionoidea</taxon>
        <taxon>Arionidae</taxon>
        <taxon>Arion</taxon>
    </lineage>
</organism>
<dbReference type="AlphaFoldDB" id="A0A0B6YHC0"/>
<name>A0A0B6YHC0_9EUPU</name>
<feature type="non-terminal residue" evidence="2">
    <location>
        <position position="184"/>
    </location>
</feature>
<gene>
    <name evidence="2" type="primary">ORF25661</name>
</gene>
<sequence length="184" mass="20844">SELQAKQQISDELSKTKDELATTENKLQECNELVNEFKKKVQDLELKINNMNDQSRINNWERARGDNSILKYMNARYALLPDQMSNDSEREDDSEADNTSRTDSRTDSHSDLRVGSDIDSSLPKDVFMLPFEPVKLGAWTKPASPSLRRASSQGGADRPRSPHSPRGKQHKFVVKSFQSISKCS</sequence>
<feature type="compositionally biased region" description="Basic and acidic residues" evidence="1">
    <location>
        <begin position="98"/>
        <end position="116"/>
    </location>
</feature>
<evidence type="ECO:0000256" key="1">
    <source>
        <dbReference type="SAM" id="MobiDB-lite"/>
    </source>
</evidence>
<feature type="region of interest" description="Disordered" evidence="1">
    <location>
        <begin position="81"/>
        <end position="117"/>
    </location>
</feature>
<protein>
    <submittedName>
        <fullName evidence="2">Uncharacterized protein</fullName>
    </submittedName>
</protein>
<feature type="non-terminal residue" evidence="2">
    <location>
        <position position="1"/>
    </location>
</feature>